<reference evidence="2" key="1">
    <citation type="submission" date="2024-06" db="EMBL/GenBank/DDBJ databases">
        <title>Multi-omics analyses provide insights into the biosynthesis of the anticancer antibiotic pleurotin in Hohenbuehelia grisea.</title>
        <authorList>
            <person name="Weaver J.A."/>
            <person name="Alberti F."/>
        </authorList>
    </citation>
    <scope>NUCLEOTIDE SEQUENCE [LARGE SCALE GENOMIC DNA]</scope>
    <source>
        <strain evidence="2">T-177</strain>
    </source>
</reference>
<dbReference type="Proteomes" id="UP001556367">
    <property type="component" value="Unassembled WGS sequence"/>
</dbReference>
<evidence type="ECO:0000313" key="1">
    <source>
        <dbReference type="EMBL" id="KAL0947274.1"/>
    </source>
</evidence>
<name>A0ABR3IVM2_9AGAR</name>
<organism evidence="1 2">
    <name type="scientific">Hohenbuehelia grisea</name>
    <dbReference type="NCBI Taxonomy" id="104357"/>
    <lineage>
        <taxon>Eukaryota</taxon>
        <taxon>Fungi</taxon>
        <taxon>Dikarya</taxon>
        <taxon>Basidiomycota</taxon>
        <taxon>Agaricomycotina</taxon>
        <taxon>Agaricomycetes</taxon>
        <taxon>Agaricomycetidae</taxon>
        <taxon>Agaricales</taxon>
        <taxon>Pleurotineae</taxon>
        <taxon>Pleurotaceae</taxon>
        <taxon>Hohenbuehelia</taxon>
    </lineage>
</organism>
<proteinExistence type="predicted"/>
<protein>
    <submittedName>
        <fullName evidence="1">Uncharacterized protein</fullName>
    </submittedName>
</protein>
<accession>A0ABR3IVM2</accession>
<comment type="caution">
    <text evidence="1">The sequence shown here is derived from an EMBL/GenBank/DDBJ whole genome shotgun (WGS) entry which is preliminary data.</text>
</comment>
<evidence type="ECO:0000313" key="2">
    <source>
        <dbReference type="Proteomes" id="UP001556367"/>
    </source>
</evidence>
<dbReference type="EMBL" id="JASNQZ010000015">
    <property type="protein sequence ID" value="KAL0947274.1"/>
    <property type="molecule type" value="Genomic_DNA"/>
</dbReference>
<sequence length="147" mass="16409">MLLRTSAADHNASHSASLGISGARAHRAFRARIVLRMVSIFVLDISFSRATLSNSFVLRVFDLVFQPRIIFCQPLRAPPLRPILVIPVVFWLWHKAALGSMSIRALTMRIWQRCRGATRLSGCGRYILLIGMGRCLPSTCSIGLNVF</sequence>
<gene>
    <name evidence="1" type="ORF">HGRIS_014976</name>
</gene>
<keyword evidence="2" id="KW-1185">Reference proteome</keyword>